<evidence type="ECO:0000313" key="2">
    <source>
        <dbReference type="EMBL" id="PFX23964.1"/>
    </source>
</evidence>
<dbReference type="Proteomes" id="UP000225706">
    <property type="component" value="Unassembled WGS sequence"/>
</dbReference>
<evidence type="ECO:0000313" key="3">
    <source>
        <dbReference type="Proteomes" id="UP000225706"/>
    </source>
</evidence>
<gene>
    <name evidence="2" type="ORF">AWC38_SpisGene11459</name>
</gene>
<reference evidence="3" key="1">
    <citation type="journal article" date="2017" name="bioRxiv">
        <title>Comparative analysis of the genomes of Stylophora pistillata and Acropora digitifera provides evidence for extensive differences between species of corals.</title>
        <authorList>
            <person name="Voolstra C.R."/>
            <person name="Li Y."/>
            <person name="Liew Y.J."/>
            <person name="Baumgarten S."/>
            <person name="Zoccola D."/>
            <person name="Flot J.-F."/>
            <person name="Tambutte S."/>
            <person name="Allemand D."/>
            <person name="Aranda M."/>
        </authorList>
    </citation>
    <scope>NUCLEOTIDE SEQUENCE [LARGE SCALE GENOMIC DNA]</scope>
</reference>
<protein>
    <submittedName>
        <fullName evidence="2">Uncharacterized protein</fullName>
    </submittedName>
</protein>
<dbReference type="AlphaFoldDB" id="A0A2B4RZT1"/>
<keyword evidence="3" id="KW-1185">Reference proteome</keyword>
<feature type="compositionally biased region" description="Polar residues" evidence="1">
    <location>
        <begin position="155"/>
        <end position="168"/>
    </location>
</feature>
<evidence type="ECO:0000256" key="1">
    <source>
        <dbReference type="SAM" id="MobiDB-lite"/>
    </source>
</evidence>
<organism evidence="2 3">
    <name type="scientific">Stylophora pistillata</name>
    <name type="common">Smooth cauliflower coral</name>
    <dbReference type="NCBI Taxonomy" id="50429"/>
    <lineage>
        <taxon>Eukaryota</taxon>
        <taxon>Metazoa</taxon>
        <taxon>Cnidaria</taxon>
        <taxon>Anthozoa</taxon>
        <taxon>Hexacorallia</taxon>
        <taxon>Scleractinia</taxon>
        <taxon>Astrocoeniina</taxon>
        <taxon>Pocilloporidae</taxon>
        <taxon>Stylophora</taxon>
    </lineage>
</organism>
<accession>A0A2B4RZT1</accession>
<comment type="caution">
    <text evidence="2">The sequence shown here is derived from an EMBL/GenBank/DDBJ whole genome shotgun (WGS) entry which is preliminary data.</text>
</comment>
<dbReference type="EMBL" id="LSMT01000191">
    <property type="protein sequence ID" value="PFX23964.1"/>
    <property type="molecule type" value="Genomic_DNA"/>
</dbReference>
<proteinExistence type="predicted"/>
<name>A0A2B4RZT1_STYPI</name>
<feature type="region of interest" description="Disordered" evidence="1">
    <location>
        <begin position="155"/>
        <end position="181"/>
    </location>
</feature>
<sequence>MDDECELFDWLSILASNTSLKVEQAGRLQSLEVVLVVLTLNDFHVLIEDESVRFDWLSILHDVEIAVVSNAPLEVGREERLRGPQIVFYMTSSLSSSAAWSFKSLHHLSTGVQYHNDNNSNTTNNNDRKKEKRVAKCAGCGTPIADHGWGFPSNYRQGGEISSPSSYKSRQKATAADDDEDQQIADLGHELVELDLEEQRKAKHRRIASLQRRI</sequence>